<keyword evidence="4" id="KW-0233">DNA recombination</keyword>
<dbReference type="InterPro" id="IPR050808">
    <property type="entry name" value="Phage_Integrase"/>
</dbReference>
<evidence type="ECO:0000259" key="7">
    <source>
        <dbReference type="PROSITE" id="PS51900"/>
    </source>
</evidence>
<dbReference type="InterPro" id="IPR013762">
    <property type="entry name" value="Integrase-like_cat_sf"/>
</dbReference>
<dbReference type="InterPro" id="IPR004107">
    <property type="entry name" value="Integrase_SAM-like_N"/>
</dbReference>
<dbReference type="RefSeq" id="WP_189116752.1">
    <property type="nucleotide sequence ID" value="NZ_BMRK01000001.1"/>
</dbReference>
<dbReference type="CDD" id="cd01189">
    <property type="entry name" value="INT_ICEBs1_C_like"/>
    <property type="match status" value="1"/>
</dbReference>
<evidence type="ECO:0000256" key="5">
    <source>
        <dbReference type="PROSITE-ProRule" id="PRU01248"/>
    </source>
</evidence>
<protein>
    <submittedName>
        <fullName evidence="8">Site-specific integrase</fullName>
    </submittedName>
</protein>
<dbReference type="Gene3D" id="1.10.150.130">
    <property type="match status" value="1"/>
</dbReference>
<dbReference type="InterPro" id="IPR010998">
    <property type="entry name" value="Integrase_recombinase_N"/>
</dbReference>
<evidence type="ECO:0000313" key="9">
    <source>
        <dbReference type="Proteomes" id="UP001142292"/>
    </source>
</evidence>
<name>A0ABQ5T2D1_9ACTN</name>
<proteinExistence type="inferred from homology"/>
<accession>A0ABQ5T2D1</accession>
<dbReference type="PANTHER" id="PTHR30629:SF2">
    <property type="entry name" value="PROPHAGE INTEGRASE INTS-RELATED"/>
    <property type="match status" value="1"/>
</dbReference>
<feature type="domain" description="Core-binding (CB)" evidence="7">
    <location>
        <begin position="73"/>
        <end position="155"/>
    </location>
</feature>
<dbReference type="InterPro" id="IPR011010">
    <property type="entry name" value="DNA_brk_join_enz"/>
</dbReference>
<keyword evidence="3 5" id="KW-0238">DNA-binding</keyword>
<evidence type="ECO:0000259" key="6">
    <source>
        <dbReference type="PROSITE" id="PS51898"/>
    </source>
</evidence>
<keyword evidence="9" id="KW-1185">Reference proteome</keyword>
<gene>
    <name evidence="8" type="ORF">GCM10017579_36650</name>
</gene>
<dbReference type="Pfam" id="PF14659">
    <property type="entry name" value="Phage_int_SAM_3"/>
    <property type="match status" value="1"/>
</dbReference>
<dbReference type="Pfam" id="PF00589">
    <property type="entry name" value="Phage_integrase"/>
    <property type="match status" value="1"/>
</dbReference>
<feature type="domain" description="Tyr recombinase" evidence="6">
    <location>
        <begin position="177"/>
        <end position="384"/>
    </location>
</feature>
<evidence type="ECO:0000256" key="4">
    <source>
        <dbReference type="ARBA" id="ARBA00023172"/>
    </source>
</evidence>
<dbReference type="Proteomes" id="UP001142292">
    <property type="component" value="Unassembled WGS sequence"/>
</dbReference>
<reference evidence="8" key="2">
    <citation type="submission" date="2023-01" db="EMBL/GenBank/DDBJ databases">
        <authorList>
            <person name="Sun Q."/>
            <person name="Evtushenko L."/>
        </authorList>
    </citation>
    <scope>NUCLEOTIDE SEQUENCE</scope>
    <source>
        <strain evidence="8">VKM Ac-1246</strain>
    </source>
</reference>
<comment type="caution">
    <text evidence="8">The sequence shown here is derived from an EMBL/GenBank/DDBJ whole genome shotgun (WGS) entry which is preliminary data.</text>
</comment>
<evidence type="ECO:0000313" key="8">
    <source>
        <dbReference type="EMBL" id="GLJ69629.1"/>
    </source>
</evidence>
<dbReference type="EMBL" id="BSEL01000007">
    <property type="protein sequence ID" value="GLJ69629.1"/>
    <property type="molecule type" value="Genomic_DNA"/>
</dbReference>
<dbReference type="SUPFAM" id="SSF56349">
    <property type="entry name" value="DNA breaking-rejoining enzymes"/>
    <property type="match status" value="1"/>
</dbReference>
<sequence>MTKDKKRRGRGEGGVRWDERRQRYIAETTVDYNANGKRIVRSGSGKSETEALRNMRAAVDKYRKGLVPEARHYTVRKAVENWLQYGQGSRAGEKTREKNRIICETHIIPFIGGQKLQRLTVQHLDEWLAGRAEVLATDSLRQVRRLLRQAIRRAMIHGMVEKNVADLVDLPRGRAGRPSKSLTLAQAKAILTATEGDTMHPYIVVSLLTGARTEEVRALRWDHVNLDGDPDADPPMPPHMFVWRSDREGGETKTRKSKRTLALPRQVAAVLQDHRVRQARWKRLAGSEWIENDYVFTTTIGTALDAANVRRSFRRALTKVEGIEPKEWTPRELRHSFVSLLSEYGVSVEEIARLVGHTGGSKVTELIYRHELRPVMETGAQAMDAVFGKPDKENRPEAS</sequence>
<organism evidence="8 9">
    <name type="scientific">Nocardioides luteus</name>
    <dbReference type="NCBI Taxonomy" id="1844"/>
    <lineage>
        <taxon>Bacteria</taxon>
        <taxon>Bacillati</taxon>
        <taxon>Actinomycetota</taxon>
        <taxon>Actinomycetes</taxon>
        <taxon>Propionibacteriales</taxon>
        <taxon>Nocardioidaceae</taxon>
        <taxon>Nocardioides</taxon>
    </lineage>
</organism>
<evidence type="ECO:0000256" key="2">
    <source>
        <dbReference type="ARBA" id="ARBA00022908"/>
    </source>
</evidence>
<dbReference type="PROSITE" id="PS51900">
    <property type="entry name" value="CB"/>
    <property type="match status" value="1"/>
</dbReference>
<keyword evidence="2" id="KW-0229">DNA integration</keyword>
<dbReference type="Gene3D" id="1.10.443.10">
    <property type="entry name" value="Intergrase catalytic core"/>
    <property type="match status" value="1"/>
</dbReference>
<dbReference type="InterPro" id="IPR002104">
    <property type="entry name" value="Integrase_catalytic"/>
</dbReference>
<dbReference type="InterPro" id="IPR044068">
    <property type="entry name" value="CB"/>
</dbReference>
<reference evidence="8" key="1">
    <citation type="journal article" date="2014" name="Int. J. Syst. Evol. Microbiol.">
        <title>Complete genome of a new Firmicutes species belonging to the dominant human colonic microbiota ('Ruminococcus bicirculans') reveals two chromosomes and a selective capacity to utilize plant glucans.</title>
        <authorList>
            <consortium name="NISC Comparative Sequencing Program"/>
            <person name="Wegmann U."/>
            <person name="Louis P."/>
            <person name="Goesmann A."/>
            <person name="Henrissat B."/>
            <person name="Duncan S.H."/>
            <person name="Flint H.J."/>
        </authorList>
    </citation>
    <scope>NUCLEOTIDE SEQUENCE</scope>
    <source>
        <strain evidence="8">VKM Ac-1246</strain>
    </source>
</reference>
<evidence type="ECO:0000256" key="1">
    <source>
        <dbReference type="ARBA" id="ARBA00008857"/>
    </source>
</evidence>
<dbReference type="PROSITE" id="PS51898">
    <property type="entry name" value="TYR_RECOMBINASE"/>
    <property type="match status" value="1"/>
</dbReference>
<comment type="similarity">
    <text evidence="1">Belongs to the 'phage' integrase family.</text>
</comment>
<dbReference type="PANTHER" id="PTHR30629">
    <property type="entry name" value="PROPHAGE INTEGRASE"/>
    <property type="match status" value="1"/>
</dbReference>
<evidence type="ECO:0000256" key="3">
    <source>
        <dbReference type="ARBA" id="ARBA00023125"/>
    </source>
</evidence>